<gene>
    <name evidence="1" type="ORF">CLEI1391_LOCUS5104</name>
</gene>
<name>A0A7S0RAN8_9CHLO</name>
<dbReference type="AlphaFoldDB" id="A0A7S0RAN8"/>
<accession>A0A7S0RAN8</accession>
<organism evidence="1">
    <name type="scientific">Chlamydomonas leiostraca</name>
    <dbReference type="NCBI Taxonomy" id="1034604"/>
    <lineage>
        <taxon>Eukaryota</taxon>
        <taxon>Viridiplantae</taxon>
        <taxon>Chlorophyta</taxon>
        <taxon>core chlorophytes</taxon>
        <taxon>Chlorophyceae</taxon>
        <taxon>CS clade</taxon>
        <taxon>Chlamydomonadales</taxon>
        <taxon>Chlamydomonadaceae</taxon>
        <taxon>Chlamydomonas</taxon>
    </lineage>
</organism>
<sequence length="124" mass="13280">MRAWLPCQADPCTPSTAARSRWYEFVWYGASLMLMISARRVRVLPPGLHPCCTTCWGVVRGGQCTVAAAQHSAAGASCHVIDGVMAAGSRVGAGCECDGGDCLVLREHLHFFLSSFTIHARSVV</sequence>
<reference evidence="1" key="1">
    <citation type="submission" date="2021-01" db="EMBL/GenBank/DDBJ databases">
        <authorList>
            <person name="Corre E."/>
            <person name="Pelletier E."/>
            <person name="Niang G."/>
            <person name="Scheremetjew M."/>
            <person name="Finn R."/>
            <person name="Kale V."/>
            <person name="Holt S."/>
            <person name="Cochrane G."/>
            <person name="Meng A."/>
            <person name="Brown T."/>
            <person name="Cohen L."/>
        </authorList>
    </citation>
    <scope>NUCLEOTIDE SEQUENCE</scope>
    <source>
        <strain evidence="1">SAG 11-49</strain>
    </source>
</reference>
<proteinExistence type="predicted"/>
<evidence type="ECO:0000313" key="1">
    <source>
        <dbReference type="EMBL" id="CAD8672161.1"/>
    </source>
</evidence>
<dbReference type="EMBL" id="HBFB01009050">
    <property type="protein sequence ID" value="CAD8672161.1"/>
    <property type="molecule type" value="Transcribed_RNA"/>
</dbReference>
<protein>
    <submittedName>
        <fullName evidence="1">Uncharacterized protein</fullName>
    </submittedName>
</protein>